<dbReference type="EMBL" id="LAZR01008889">
    <property type="protein sequence ID" value="KKM75951.1"/>
    <property type="molecule type" value="Genomic_DNA"/>
</dbReference>
<gene>
    <name evidence="1" type="ORF">LCGC14_1385030</name>
</gene>
<organism evidence="1">
    <name type="scientific">marine sediment metagenome</name>
    <dbReference type="NCBI Taxonomy" id="412755"/>
    <lineage>
        <taxon>unclassified sequences</taxon>
        <taxon>metagenomes</taxon>
        <taxon>ecological metagenomes</taxon>
    </lineage>
</organism>
<reference evidence="1" key="1">
    <citation type="journal article" date="2015" name="Nature">
        <title>Complex archaea that bridge the gap between prokaryotes and eukaryotes.</title>
        <authorList>
            <person name="Spang A."/>
            <person name="Saw J.H."/>
            <person name="Jorgensen S.L."/>
            <person name="Zaremba-Niedzwiedzka K."/>
            <person name="Martijn J."/>
            <person name="Lind A.E."/>
            <person name="van Eijk R."/>
            <person name="Schleper C."/>
            <person name="Guy L."/>
            <person name="Ettema T.J."/>
        </authorList>
    </citation>
    <scope>NUCLEOTIDE SEQUENCE</scope>
</reference>
<dbReference type="Pfam" id="PF20565">
    <property type="entry name" value="DUF6775"/>
    <property type="match status" value="1"/>
</dbReference>
<dbReference type="InterPro" id="IPR046666">
    <property type="entry name" value="DUF6775"/>
</dbReference>
<proteinExistence type="predicted"/>
<protein>
    <submittedName>
        <fullName evidence="1">Uncharacterized protein</fullName>
    </submittedName>
</protein>
<name>A0A0F9KMH1_9ZZZZ</name>
<accession>A0A0F9KMH1</accession>
<sequence>MVGKVNVPSIFYLYDGSNTEALRIEEIAQYLRTVFRKSELKTRQEFVFHHLSCLSSPERRNKTDELAEEFAFIKLRDIDKKDSFSEPLSGEVKYEKRRISNPESKSWGVVYDGFKLRGILAELIPGTESNLQYCHISFTNQLFATWDETDKRNHLRASIYGFPSIISVTGIVEAPAKPREFYLKQRLGIEKITLKKEFAGRFIDYDDPRLTEIVKGYILQAIFYQMGEKVFCDDKNCRLYNAHWQEELIQSQLDSPYAFCPTHRCILRELQGE</sequence>
<comment type="caution">
    <text evidence="1">The sequence shown here is derived from an EMBL/GenBank/DDBJ whole genome shotgun (WGS) entry which is preliminary data.</text>
</comment>
<dbReference type="AlphaFoldDB" id="A0A0F9KMH1"/>
<evidence type="ECO:0000313" key="1">
    <source>
        <dbReference type="EMBL" id="KKM75951.1"/>
    </source>
</evidence>